<reference evidence="2 3" key="1">
    <citation type="journal article" date="2003" name="Nature">
        <title>The genome of a motile marine Synechococcus.</title>
        <authorList>
            <person name="Palenik B."/>
            <person name="Brahamsha B."/>
            <person name="Larimer F."/>
            <person name="Land M."/>
            <person name="Hauser L."/>
            <person name="Chain P."/>
            <person name="Lamerdin J."/>
            <person name="Regala W."/>
            <person name="Allen E.A."/>
            <person name="McCarren J."/>
            <person name="Paulsen I."/>
            <person name="Dufresne A."/>
            <person name="Partensky F."/>
            <person name="Webb E."/>
            <person name="Waterbury J."/>
        </authorList>
    </citation>
    <scope>NUCLEOTIDE SEQUENCE [LARGE SCALE GENOMIC DNA]</scope>
    <source>
        <strain evidence="2 3">WH8102</strain>
    </source>
</reference>
<sequence>MGGPALTRIVAIAPWGEHQEISGDEPRRDQHSHDLLEGFDRHEDVSWSPAQSAPDPWNDEQVHQSKAQQAGNETFPHHGTKGAFPIEIADQQFEEPEQSNLDTERVCCKARFAVAQARQSDHEQADEVKRGCSKQPFGEVVKSILSYVLTRRYSHMNC</sequence>
<proteinExistence type="predicted"/>
<dbReference type="KEGG" id="syw:SYNW1905"/>
<evidence type="ECO:0000313" key="3">
    <source>
        <dbReference type="Proteomes" id="UP000001422"/>
    </source>
</evidence>
<organism evidence="2 3">
    <name type="scientific">Parasynechococcus marenigrum (strain WH8102)</name>
    <dbReference type="NCBI Taxonomy" id="84588"/>
    <lineage>
        <taxon>Bacteria</taxon>
        <taxon>Bacillati</taxon>
        <taxon>Cyanobacteriota</taxon>
        <taxon>Cyanophyceae</taxon>
        <taxon>Synechococcales</taxon>
        <taxon>Prochlorococcaceae</taxon>
        <taxon>Parasynechococcus</taxon>
        <taxon>Parasynechococcus marenigrum</taxon>
    </lineage>
</organism>
<dbReference type="AlphaFoldDB" id="Q7U507"/>
<evidence type="ECO:0000256" key="1">
    <source>
        <dbReference type="SAM" id="MobiDB-lite"/>
    </source>
</evidence>
<name>Q7U507_PARMW</name>
<evidence type="ECO:0000313" key="2">
    <source>
        <dbReference type="EMBL" id="CAE08420.1"/>
    </source>
</evidence>
<dbReference type="STRING" id="84588.SYNW1905"/>
<feature type="compositionally biased region" description="Basic and acidic residues" evidence="1">
    <location>
        <begin position="17"/>
        <end position="45"/>
    </location>
</feature>
<protein>
    <submittedName>
        <fullName evidence="2">Uncharacterized protein</fullName>
    </submittedName>
</protein>
<feature type="region of interest" description="Disordered" evidence="1">
    <location>
        <begin position="13"/>
        <end position="81"/>
    </location>
</feature>
<keyword evidence="3" id="KW-1185">Reference proteome</keyword>
<dbReference type="HOGENOM" id="CLU_1668535_0_0_3"/>
<dbReference type="Proteomes" id="UP000001422">
    <property type="component" value="Chromosome"/>
</dbReference>
<gene>
    <name evidence="2" type="ordered locus">SYNW1905</name>
</gene>
<accession>Q7U507</accession>
<dbReference type="EMBL" id="BX569694">
    <property type="protein sequence ID" value="CAE08420.1"/>
    <property type="molecule type" value="Genomic_DNA"/>
</dbReference>